<proteinExistence type="predicted"/>
<reference evidence="1" key="1">
    <citation type="submission" date="2018-05" db="EMBL/GenBank/DDBJ databases">
        <authorList>
            <person name="Lanie J.A."/>
            <person name="Ng W.-L."/>
            <person name="Kazmierczak K.M."/>
            <person name="Andrzejewski T.M."/>
            <person name="Davidsen T.M."/>
            <person name="Wayne K.J."/>
            <person name="Tettelin H."/>
            <person name="Glass J.I."/>
            <person name="Rusch D."/>
            <person name="Podicherti R."/>
            <person name="Tsui H.-C.T."/>
            <person name="Winkler M.E."/>
        </authorList>
    </citation>
    <scope>NUCLEOTIDE SEQUENCE</scope>
</reference>
<name>A0A382FAM9_9ZZZZ</name>
<dbReference type="AlphaFoldDB" id="A0A382FAM9"/>
<dbReference type="PANTHER" id="PTHR47197">
    <property type="entry name" value="PROTEIN NIRF"/>
    <property type="match status" value="1"/>
</dbReference>
<sequence length="341" mass="37176">MRACSDLMKTVLLSAVLFGYGEAQQGTVRIIQTNAAGDNVHIIDPTTNEVVDVILGIPIAHGVTSHPNASRYYFSNEVEHTLDIVSSQTLRVVRKIPLSGRPNNIAITPDGEKVYVAIRDDLNPGVDVIDLTENEVVKTIHMLGGVHNVFITPDGRYLAAGMIGAETLTVIDTSTDKPLWSMHFDGGVRPMAFETNPDNSTKRIFVQISNFHGVYVIDFAQKAVTDQLWMPELPISQTNNDALQGSPGHGLAVSPDGSQLWSTSKPNGYVYAWSLPDLKFLGGVRVGRVPDWLTMTPDGKYLYAANAGSNDVSVVDTQNMTEIKKIPVGQVPKRNHTVVFP</sequence>
<protein>
    <recommendedName>
        <fullName evidence="2">SMP-30/Gluconolactonase/LRE-like region domain-containing protein</fullName>
    </recommendedName>
</protein>
<dbReference type="InterPro" id="IPR015943">
    <property type="entry name" value="WD40/YVTN_repeat-like_dom_sf"/>
</dbReference>
<dbReference type="NCBIfam" id="TIGR02276">
    <property type="entry name" value="beta_rpt_yvtn"/>
    <property type="match status" value="1"/>
</dbReference>
<dbReference type="EMBL" id="UINC01048767">
    <property type="protein sequence ID" value="SVB59719.1"/>
    <property type="molecule type" value="Genomic_DNA"/>
</dbReference>
<dbReference type="InterPro" id="IPR011964">
    <property type="entry name" value="YVTN_b-propeller_repeat"/>
</dbReference>
<evidence type="ECO:0000313" key="1">
    <source>
        <dbReference type="EMBL" id="SVB59719.1"/>
    </source>
</evidence>
<dbReference type="SUPFAM" id="SSF51004">
    <property type="entry name" value="C-terminal (heme d1) domain of cytochrome cd1-nitrite reductase"/>
    <property type="match status" value="1"/>
</dbReference>
<organism evidence="1">
    <name type="scientific">marine metagenome</name>
    <dbReference type="NCBI Taxonomy" id="408172"/>
    <lineage>
        <taxon>unclassified sequences</taxon>
        <taxon>metagenomes</taxon>
        <taxon>ecological metagenomes</taxon>
    </lineage>
</organism>
<evidence type="ECO:0008006" key="2">
    <source>
        <dbReference type="Google" id="ProtNLM"/>
    </source>
</evidence>
<dbReference type="InterPro" id="IPR011048">
    <property type="entry name" value="Haem_d1_sf"/>
</dbReference>
<gene>
    <name evidence="1" type="ORF">METZ01_LOCUS212573</name>
</gene>
<dbReference type="InterPro" id="IPR051200">
    <property type="entry name" value="Host-pathogen_enzymatic-act"/>
</dbReference>
<accession>A0A382FAM9</accession>
<dbReference type="Gene3D" id="2.130.10.10">
    <property type="entry name" value="YVTN repeat-like/Quinoprotein amine dehydrogenase"/>
    <property type="match status" value="2"/>
</dbReference>
<dbReference type="PANTHER" id="PTHR47197:SF3">
    <property type="entry name" value="DIHYDRO-HEME D1 DEHYDROGENASE"/>
    <property type="match status" value="1"/>
</dbReference>